<sequence>MIRLILADDEPIIIKGLRKLIDWESFGMEIVGHAYDGNELMQLIEELQPDLVISDISMPHQTGIDIIKEIKHRSLPVHVIFISAYQEFSYARDAVAFGAIDYLVKPVVKQQLESVLDKAISLITELNEEQKRKGKLQLLERKSKHEEMQDALIQLTDGNLSVKTRSYQETAEHLQGPYYSVLIVEVEHLMEESARWTEKEKKLIEFAIGNVLQEVIIDTGIGYVFIKQNQHVAVVSHDDMDVPILLAEDTQRKIETFLKLKVSIAIGRPVSELLKLADAYAEADQAMEMKYFVGLNRVLSYVPLSKAHAFDKQLYDAQWDVIRSITAKGWPEVQASLTVWLQMIKNETFGNRSLAVSTCFSSVSFIIQELSKSGVRLSERALDKRELQQLLALFETFDRMSDVIIGLFEKTYNELDSDSGNKDKIMLAKIKQYIDEHYREEITLESMASMAFMNPYYFSSFFKKHTKQNFKQYVTEVRMSHAADMLSLTDLMVYEIAEKVGYNNARHFSDMFKKKYGRLPMDYRQDTKKTT</sequence>
<evidence type="ECO:0000256" key="1">
    <source>
        <dbReference type="ARBA" id="ARBA00004496"/>
    </source>
</evidence>
<dbReference type="SMART" id="SM00342">
    <property type="entry name" value="HTH_ARAC"/>
    <property type="match status" value="1"/>
</dbReference>
<keyword evidence="2" id="KW-0963">Cytoplasm</keyword>
<keyword evidence="7" id="KW-0804">Transcription</keyword>
<evidence type="ECO:0000256" key="2">
    <source>
        <dbReference type="ARBA" id="ARBA00022490"/>
    </source>
</evidence>
<evidence type="ECO:0000256" key="6">
    <source>
        <dbReference type="ARBA" id="ARBA00023125"/>
    </source>
</evidence>
<dbReference type="GO" id="GO:0043565">
    <property type="term" value="F:sequence-specific DNA binding"/>
    <property type="evidence" value="ECO:0007669"/>
    <property type="project" value="InterPro"/>
</dbReference>
<feature type="domain" description="HTH araC/xylS-type" evidence="9">
    <location>
        <begin position="428"/>
        <end position="526"/>
    </location>
</feature>
<feature type="domain" description="Response regulatory" evidence="10">
    <location>
        <begin position="3"/>
        <end position="120"/>
    </location>
</feature>
<dbReference type="Pfam" id="PF17853">
    <property type="entry name" value="GGDEF_2"/>
    <property type="match status" value="1"/>
</dbReference>
<evidence type="ECO:0000256" key="5">
    <source>
        <dbReference type="ARBA" id="ARBA00023015"/>
    </source>
</evidence>
<protein>
    <submittedName>
        <fullName evidence="11">Two-component system response regulator YesN</fullName>
    </submittedName>
</protein>
<dbReference type="GO" id="GO:0005737">
    <property type="term" value="C:cytoplasm"/>
    <property type="evidence" value="ECO:0007669"/>
    <property type="project" value="UniProtKB-SubCell"/>
</dbReference>
<dbReference type="PANTHER" id="PTHR42713">
    <property type="entry name" value="HISTIDINE KINASE-RELATED"/>
    <property type="match status" value="1"/>
</dbReference>
<dbReference type="InterPro" id="IPR009057">
    <property type="entry name" value="Homeodomain-like_sf"/>
</dbReference>
<proteinExistence type="predicted"/>
<dbReference type="InterPro" id="IPR018060">
    <property type="entry name" value="HTH_AraC"/>
</dbReference>
<evidence type="ECO:0000256" key="3">
    <source>
        <dbReference type="ARBA" id="ARBA00022553"/>
    </source>
</evidence>
<evidence type="ECO:0000256" key="4">
    <source>
        <dbReference type="ARBA" id="ARBA00023012"/>
    </source>
</evidence>
<dbReference type="InterPro" id="IPR001789">
    <property type="entry name" value="Sig_transdc_resp-reg_receiver"/>
</dbReference>
<dbReference type="PANTHER" id="PTHR42713:SF3">
    <property type="entry name" value="TRANSCRIPTIONAL REGULATORY PROTEIN HPTR"/>
    <property type="match status" value="1"/>
</dbReference>
<dbReference type="PROSITE" id="PS00041">
    <property type="entry name" value="HTH_ARAC_FAMILY_1"/>
    <property type="match status" value="1"/>
</dbReference>
<comment type="caution">
    <text evidence="11">The sequence shown here is derived from an EMBL/GenBank/DDBJ whole genome shotgun (WGS) entry which is preliminary data.</text>
</comment>
<dbReference type="InterPro" id="IPR020449">
    <property type="entry name" value="Tscrpt_reg_AraC-type_HTH"/>
</dbReference>
<dbReference type="RefSeq" id="WP_183557968.1">
    <property type="nucleotide sequence ID" value="NZ_CBCSLB010000001.1"/>
</dbReference>
<keyword evidence="4" id="KW-0902">Two-component regulatory system</keyword>
<gene>
    <name evidence="11" type="ORF">FHS16_000337</name>
</gene>
<evidence type="ECO:0000256" key="8">
    <source>
        <dbReference type="PROSITE-ProRule" id="PRU00169"/>
    </source>
</evidence>
<evidence type="ECO:0000259" key="10">
    <source>
        <dbReference type="PROSITE" id="PS50110"/>
    </source>
</evidence>
<dbReference type="InterPro" id="IPR051552">
    <property type="entry name" value="HptR"/>
</dbReference>
<accession>A0A7W5C380</accession>
<dbReference type="InterPro" id="IPR041522">
    <property type="entry name" value="CdaR_GGDEF"/>
</dbReference>
<dbReference type="InterPro" id="IPR018062">
    <property type="entry name" value="HTH_AraC-typ_CS"/>
</dbReference>
<evidence type="ECO:0000313" key="11">
    <source>
        <dbReference type="EMBL" id="MBB3150305.1"/>
    </source>
</evidence>
<evidence type="ECO:0000259" key="9">
    <source>
        <dbReference type="PROSITE" id="PS01124"/>
    </source>
</evidence>
<dbReference type="AlphaFoldDB" id="A0A7W5C380"/>
<reference evidence="11 12" key="1">
    <citation type="submission" date="2020-08" db="EMBL/GenBank/DDBJ databases">
        <title>Genomic Encyclopedia of Type Strains, Phase III (KMG-III): the genomes of soil and plant-associated and newly described type strains.</title>
        <authorList>
            <person name="Whitman W."/>
        </authorList>
    </citation>
    <scope>NUCLEOTIDE SEQUENCE [LARGE SCALE GENOMIC DNA]</scope>
    <source>
        <strain evidence="11 12">CECT 8234</strain>
    </source>
</reference>
<comment type="subcellular location">
    <subcellularLocation>
        <location evidence="1">Cytoplasm</location>
    </subcellularLocation>
</comment>
<dbReference type="Proteomes" id="UP000518605">
    <property type="component" value="Unassembled WGS sequence"/>
</dbReference>
<dbReference type="PROSITE" id="PS01124">
    <property type="entry name" value="HTH_ARAC_FAMILY_2"/>
    <property type="match status" value="1"/>
</dbReference>
<feature type="modified residue" description="4-aspartylphosphate" evidence="8">
    <location>
        <position position="55"/>
    </location>
</feature>
<dbReference type="PRINTS" id="PR00032">
    <property type="entry name" value="HTHARAC"/>
</dbReference>
<dbReference type="Pfam" id="PF12833">
    <property type="entry name" value="HTH_18"/>
    <property type="match status" value="1"/>
</dbReference>
<keyword evidence="3 8" id="KW-0597">Phosphoprotein</keyword>
<evidence type="ECO:0000256" key="7">
    <source>
        <dbReference type="ARBA" id="ARBA00023163"/>
    </source>
</evidence>
<dbReference type="GO" id="GO:0000160">
    <property type="term" value="P:phosphorelay signal transduction system"/>
    <property type="evidence" value="ECO:0007669"/>
    <property type="project" value="UniProtKB-KW"/>
</dbReference>
<dbReference type="SUPFAM" id="SSF52172">
    <property type="entry name" value="CheY-like"/>
    <property type="match status" value="1"/>
</dbReference>
<dbReference type="GO" id="GO:0003700">
    <property type="term" value="F:DNA-binding transcription factor activity"/>
    <property type="evidence" value="ECO:0007669"/>
    <property type="project" value="InterPro"/>
</dbReference>
<dbReference type="CDD" id="cd17536">
    <property type="entry name" value="REC_YesN-like"/>
    <property type="match status" value="1"/>
</dbReference>
<dbReference type="Gene3D" id="1.10.10.60">
    <property type="entry name" value="Homeodomain-like"/>
    <property type="match status" value="2"/>
</dbReference>
<keyword evidence="5" id="KW-0805">Transcription regulation</keyword>
<keyword evidence="12" id="KW-1185">Reference proteome</keyword>
<organism evidence="11 12">
    <name type="scientific">Paenibacillus endophyticus</name>
    <dbReference type="NCBI Taxonomy" id="1294268"/>
    <lineage>
        <taxon>Bacteria</taxon>
        <taxon>Bacillati</taxon>
        <taxon>Bacillota</taxon>
        <taxon>Bacilli</taxon>
        <taxon>Bacillales</taxon>
        <taxon>Paenibacillaceae</taxon>
        <taxon>Paenibacillus</taxon>
    </lineage>
</organism>
<name>A0A7W5C380_9BACL</name>
<dbReference type="InterPro" id="IPR011006">
    <property type="entry name" value="CheY-like_superfamily"/>
</dbReference>
<dbReference type="Pfam" id="PF00072">
    <property type="entry name" value="Response_reg"/>
    <property type="match status" value="1"/>
</dbReference>
<dbReference type="SUPFAM" id="SSF46689">
    <property type="entry name" value="Homeodomain-like"/>
    <property type="match status" value="2"/>
</dbReference>
<dbReference type="SMART" id="SM00448">
    <property type="entry name" value="REC"/>
    <property type="match status" value="1"/>
</dbReference>
<evidence type="ECO:0000313" key="12">
    <source>
        <dbReference type="Proteomes" id="UP000518605"/>
    </source>
</evidence>
<keyword evidence="6" id="KW-0238">DNA-binding</keyword>
<dbReference type="PROSITE" id="PS50110">
    <property type="entry name" value="RESPONSE_REGULATORY"/>
    <property type="match status" value="1"/>
</dbReference>
<dbReference type="Gene3D" id="3.40.50.2300">
    <property type="match status" value="1"/>
</dbReference>
<dbReference type="EMBL" id="JACHXW010000001">
    <property type="protein sequence ID" value="MBB3150305.1"/>
    <property type="molecule type" value="Genomic_DNA"/>
</dbReference>